<feature type="domain" description="HTH marR-type" evidence="1">
    <location>
        <begin position="17"/>
        <end position="145"/>
    </location>
</feature>
<dbReference type="PANTHER" id="PTHR39515">
    <property type="entry name" value="CONSERVED PROTEIN"/>
    <property type="match status" value="1"/>
</dbReference>
<dbReference type="SMART" id="SM00347">
    <property type="entry name" value="HTH_MARR"/>
    <property type="match status" value="1"/>
</dbReference>
<accession>A0ABW8LDL0</accession>
<protein>
    <submittedName>
        <fullName evidence="2">MarR family winged helix-turn-helix transcriptional regulator</fullName>
    </submittedName>
</protein>
<dbReference type="EMBL" id="JBJDQH010000001">
    <property type="protein sequence ID" value="MFK4263864.1"/>
    <property type="molecule type" value="Genomic_DNA"/>
</dbReference>
<dbReference type="InterPro" id="IPR000835">
    <property type="entry name" value="HTH_MarR-typ"/>
</dbReference>
<reference evidence="2 3" key="1">
    <citation type="submission" date="2024-11" db="EMBL/GenBank/DDBJ databases">
        <title>The Natural Products Discovery Center: Release of the First 8490 Sequenced Strains for Exploring Actinobacteria Biosynthetic Diversity.</title>
        <authorList>
            <person name="Kalkreuter E."/>
            <person name="Kautsar S.A."/>
            <person name="Yang D."/>
            <person name="Bader C.D."/>
            <person name="Teijaro C.N."/>
            <person name="Fluegel L."/>
            <person name="Davis C.M."/>
            <person name="Simpson J.R."/>
            <person name="Lauterbach L."/>
            <person name="Steele A.D."/>
            <person name="Gui C."/>
            <person name="Meng S."/>
            <person name="Li G."/>
            <person name="Viehrig K."/>
            <person name="Ye F."/>
            <person name="Su P."/>
            <person name="Kiefer A.F."/>
            <person name="Nichols A."/>
            <person name="Cepeda A.J."/>
            <person name="Yan W."/>
            <person name="Fan B."/>
            <person name="Jiang Y."/>
            <person name="Adhikari A."/>
            <person name="Zheng C.-J."/>
            <person name="Schuster L."/>
            <person name="Cowan T.M."/>
            <person name="Smanski M.J."/>
            <person name="Chevrette M.G."/>
            <person name="De Carvalho L.P.S."/>
            <person name="Shen B."/>
        </authorList>
    </citation>
    <scope>NUCLEOTIDE SEQUENCE [LARGE SCALE GENOMIC DNA]</scope>
    <source>
        <strain evidence="2 3">NPDC020863</strain>
    </source>
</reference>
<keyword evidence="3" id="KW-1185">Reference proteome</keyword>
<sequence length="166" mass="17274">MGDAAMEGEGPVGRERREEIADVLEQLAVLAVRQLGKRDISMTAASALGRLAREGPTRLTALAADEGVSQPAMTQLVQRLTKQGLMARVADPDDGRAVLVSITDAGRRLLAERRRDRVARLSGLLAALPPEDQATLAAAVDSAAPALRRLVASVAGPGGRPVTPAG</sequence>
<name>A0ABW8LDL0_9ACTN</name>
<dbReference type="InterPro" id="IPR052526">
    <property type="entry name" value="HTH-type_Bedaq_tolerance"/>
</dbReference>
<dbReference type="Proteomes" id="UP001620295">
    <property type="component" value="Unassembled WGS sequence"/>
</dbReference>
<comment type="caution">
    <text evidence="2">The sequence shown here is derived from an EMBL/GenBank/DDBJ whole genome shotgun (WGS) entry which is preliminary data.</text>
</comment>
<dbReference type="InterPro" id="IPR036388">
    <property type="entry name" value="WH-like_DNA-bd_sf"/>
</dbReference>
<proteinExistence type="predicted"/>
<evidence type="ECO:0000259" key="1">
    <source>
        <dbReference type="PROSITE" id="PS50995"/>
    </source>
</evidence>
<dbReference type="Gene3D" id="1.10.10.10">
    <property type="entry name" value="Winged helix-like DNA-binding domain superfamily/Winged helix DNA-binding domain"/>
    <property type="match status" value="1"/>
</dbReference>
<dbReference type="PANTHER" id="PTHR39515:SF2">
    <property type="entry name" value="HTH-TYPE TRANSCRIPTIONAL REGULATOR RV0880"/>
    <property type="match status" value="1"/>
</dbReference>
<organism evidence="2 3">
    <name type="scientific">Streptomyces milbemycinicus</name>
    <dbReference type="NCBI Taxonomy" id="476552"/>
    <lineage>
        <taxon>Bacteria</taxon>
        <taxon>Bacillati</taxon>
        <taxon>Actinomycetota</taxon>
        <taxon>Actinomycetes</taxon>
        <taxon>Kitasatosporales</taxon>
        <taxon>Streptomycetaceae</taxon>
        <taxon>Streptomyces</taxon>
    </lineage>
</organism>
<dbReference type="Pfam" id="PF01047">
    <property type="entry name" value="MarR"/>
    <property type="match status" value="1"/>
</dbReference>
<dbReference type="SUPFAM" id="SSF46785">
    <property type="entry name" value="Winged helix' DNA-binding domain"/>
    <property type="match status" value="1"/>
</dbReference>
<evidence type="ECO:0000313" key="3">
    <source>
        <dbReference type="Proteomes" id="UP001620295"/>
    </source>
</evidence>
<dbReference type="InterPro" id="IPR036390">
    <property type="entry name" value="WH_DNA-bd_sf"/>
</dbReference>
<dbReference type="PROSITE" id="PS50995">
    <property type="entry name" value="HTH_MARR_2"/>
    <property type="match status" value="1"/>
</dbReference>
<evidence type="ECO:0000313" key="2">
    <source>
        <dbReference type="EMBL" id="MFK4263864.1"/>
    </source>
</evidence>
<dbReference type="RefSeq" id="WP_358638386.1">
    <property type="nucleotide sequence ID" value="NZ_JBFACG010000006.1"/>
</dbReference>
<gene>
    <name evidence="2" type="ORF">ACI2L5_02835</name>
</gene>